<gene>
    <name evidence="2" type="ORF">I2I01_18345</name>
</gene>
<evidence type="ECO:0000313" key="3">
    <source>
        <dbReference type="Proteomes" id="UP000645610"/>
    </source>
</evidence>
<name>A0A931FN01_9BACT</name>
<feature type="transmembrane region" description="Helical" evidence="1">
    <location>
        <begin position="174"/>
        <end position="192"/>
    </location>
</feature>
<dbReference type="EMBL" id="JADQDP010000004">
    <property type="protein sequence ID" value="MBF9143611.1"/>
    <property type="molecule type" value="Genomic_DNA"/>
</dbReference>
<organism evidence="2 3">
    <name type="scientific">Hymenobacter properus</name>
    <dbReference type="NCBI Taxonomy" id="2791026"/>
    <lineage>
        <taxon>Bacteria</taxon>
        <taxon>Pseudomonadati</taxon>
        <taxon>Bacteroidota</taxon>
        <taxon>Cytophagia</taxon>
        <taxon>Cytophagales</taxon>
        <taxon>Hymenobacteraceae</taxon>
        <taxon>Hymenobacter</taxon>
    </lineage>
</organism>
<feature type="transmembrane region" description="Helical" evidence="1">
    <location>
        <begin position="268"/>
        <end position="287"/>
    </location>
</feature>
<evidence type="ECO:0008006" key="4">
    <source>
        <dbReference type="Google" id="ProtNLM"/>
    </source>
</evidence>
<feature type="transmembrane region" description="Helical" evidence="1">
    <location>
        <begin position="18"/>
        <end position="37"/>
    </location>
</feature>
<keyword evidence="1" id="KW-0812">Transmembrane</keyword>
<protein>
    <recommendedName>
        <fullName evidence="4">DoxX family protein</fullName>
    </recommendedName>
</protein>
<feature type="transmembrane region" description="Helical" evidence="1">
    <location>
        <begin position="84"/>
        <end position="104"/>
    </location>
</feature>
<dbReference type="AlphaFoldDB" id="A0A931FN01"/>
<reference evidence="2 3" key="1">
    <citation type="submission" date="2020-11" db="EMBL/GenBank/DDBJ databases">
        <authorList>
            <person name="Kim M.K."/>
        </authorList>
    </citation>
    <scope>NUCLEOTIDE SEQUENCE [LARGE SCALE GENOMIC DNA]</scope>
    <source>
        <strain evidence="2 3">BT439</strain>
    </source>
</reference>
<proteinExistence type="predicted"/>
<dbReference type="RefSeq" id="WP_196287957.1">
    <property type="nucleotide sequence ID" value="NZ_JADQDP010000004.1"/>
</dbReference>
<evidence type="ECO:0000256" key="1">
    <source>
        <dbReference type="SAM" id="Phobius"/>
    </source>
</evidence>
<dbReference type="Proteomes" id="UP000645610">
    <property type="component" value="Unassembled WGS sequence"/>
</dbReference>
<sequence length="427" mass="49158">MQTTHAPSALAWPWWRKWLFCFSCLYLLLFMSPWTWLSSMPGFATLAGLYDDAESWLVHQGNAHLFHVKDVLVPLNGSGDTSYGYAQLCFYALAAMVGATLWVLLDRRRRNYALAYYWLLVLVRYFVALSALSYGILKLFALQMIFPPLSALATPLGDLLPMRLSWYFIGYSQPYQMFSGAVEVLAGVLLLWRRTSTLGAVVAASVFLNVMMMNLCYDIPVKLFSMHLFAFSLFLLVGDAERLLNFFVFDRPTQPNWTPPPLPRRWRIAQLTLKTIFIILFALLPFYQFYQQKATMAGGPSEGRLTTGVFEVEKFDANLPDSLRWKDVIFETSPTGSILTTDTLLRQRYRRGYFAYTLDSAQHTIAFKKMASDSLPAFTLRYAQPDTNHVVLRGKIRNDSVFVALRRQKRHFQLAERQFHWLSEANR</sequence>
<keyword evidence="3" id="KW-1185">Reference proteome</keyword>
<accession>A0A931FN01</accession>
<comment type="caution">
    <text evidence="2">The sequence shown here is derived from an EMBL/GenBank/DDBJ whole genome shotgun (WGS) entry which is preliminary data.</text>
</comment>
<evidence type="ECO:0000313" key="2">
    <source>
        <dbReference type="EMBL" id="MBF9143611.1"/>
    </source>
</evidence>
<feature type="transmembrane region" description="Helical" evidence="1">
    <location>
        <begin position="116"/>
        <end position="134"/>
    </location>
</feature>
<keyword evidence="1" id="KW-1133">Transmembrane helix</keyword>
<keyword evidence="1" id="KW-0472">Membrane</keyword>
<feature type="transmembrane region" description="Helical" evidence="1">
    <location>
        <begin position="198"/>
        <end position="216"/>
    </location>
</feature>